<sequence>MGIVDRIKILCDSHKTTFAEVERHVGLSNGQIRRWDTASPKLENIEKVADYFDVSVDYLRGKDTKVTLPTDLDKVLDGMMSFDGKPMTENDRESIRAYLEGRFSDK</sequence>
<dbReference type="PROSITE" id="PS50943">
    <property type="entry name" value="HTH_CROC1"/>
    <property type="match status" value="1"/>
</dbReference>
<organism evidence="2 4">
    <name type="scientific">Carnobacterium viridans</name>
    <dbReference type="NCBI Taxonomy" id="174587"/>
    <lineage>
        <taxon>Bacteria</taxon>
        <taxon>Bacillati</taxon>
        <taxon>Bacillota</taxon>
        <taxon>Bacilli</taxon>
        <taxon>Lactobacillales</taxon>
        <taxon>Carnobacteriaceae</taxon>
        <taxon>Carnobacterium</taxon>
    </lineage>
</organism>
<dbReference type="SUPFAM" id="SSF47413">
    <property type="entry name" value="lambda repressor-like DNA-binding domains"/>
    <property type="match status" value="1"/>
</dbReference>
<dbReference type="CDD" id="cd00093">
    <property type="entry name" value="HTH_XRE"/>
    <property type="match status" value="1"/>
</dbReference>
<dbReference type="AlphaFoldDB" id="A0A1H1BNQ1"/>
<dbReference type="Gene3D" id="1.10.260.40">
    <property type="entry name" value="lambda repressor-like DNA-binding domains"/>
    <property type="match status" value="1"/>
</dbReference>
<protein>
    <recommendedName>
        <fullName evidence="1">HTH cro/C1-type domain-containing protein</fullName>
    </recommendedName>
</protein>
<dbReference type="SMART" id="SM00530">
    <property type="entry name" value="HTH_XRE"/>
    <property type="match status" value="1"/>
</dbReference>
<feature type="domain" description="HTH cro/C1-type" evidence="1">
    <location>
        <begin position="7"/>
        <end position="59"/>
    </location>
</feature>
<dbReference type="InterPro" id="IPR010982">
    <property type="entry name" value="Lambda_DNA-bd_dom_sf"/>
</dbReference>
<dbReference type="GO" id="GO:0003677">
    <property type="term" value="F:DNA binding"/>
    <property type="evidence" value="ECO:0007669"/>
    <property type="project" value="InterPro"/>
</dbReference>
<name>A0A1H1BNQ1_9LACT</name>
<reference evidence="2" key="2">
    <citation type="submission" date="2016-10" db="EMBL/GenBank/DDBJ databases">
        <authorList>
            <person name="de Groot N.N."/>
        </authorList>
    </citation>
    <scope>NUCLEOTIDE SEQUENCE [LARGE SCALE GENOMIC DNA]</scope>
    <source>
        <strain evidence="2">MPL-11</strain>
    </source>
</reference>
<accession>A0A1H1BNQ1</accession>
<dbReference type="OrthoDB" id="2157205at2"/>
<dbReference type="RefSeq" id="WP_089978513.1">
    <property type="nucleotide sequence ID" value="NZ_CP084916.1"/>
</dbReference>
<reference evidence="4" key="1">
    <citation type="submission" date="2016-10" db="EMBL/GenBank/DDBJ databases">
        <authorList>
            <person name="Varghese N."/>
            <person name="Submissions S."/>
        </authorList>
    </citation>
    <scope>NUCLEOTIDE SEQUENCE [LARGE SCALE GENOMIC DNA]</scope>
    <source>
        <strain evidence="4">MPL-11</strain>
    </source>
</reference>
<dbReference type="EMBL" id="FNJW01000008">
    <property type="protein sequence ID" value="SDQ55076.1"/>
    <property type="molecule type" value="Genomic_DNA"/>
</dbReference>
<dbReference type="EMBL" id="FNJW01000008">
    <property type="protein sequence ID" value="SDQ53567.1"/>
    <property type="molecule type" value="Genomic_DNA"/>
</dbReference>
<proteinExistence type="predicted"/>
<gene>
    <name evidence="2" type="ORF">SAMN04487752_2669</name>
    <name evidence="3" type="ORF">SAMN04487752_2729</name>
</gene>
<evidence type="ECO:0000313" key="4">
    <source>
        <dbReference type="Proteomes" id="UP000199481"/>
    </source>
</evidence>
<dbReference type="Proteomes" id="UP000199481">
    <property type="component" value="Unassembled WGS sequence"/>
</dbReference>
<keyword evidence="4" id="KW-1185">Reference proteome</keyword>
<dbReference type="InterPro" id="IPR001387">
    <property type="entry name" value="Cro/C1-type_HTH"/>
</dbReference>
<evidence type="ECO:0000259" key="1">
    <source>
        <dbReference type="PROSITE" id="PS50943"/>
    </source>
</evidence>
<evidence type="ECO:0000313" key="3">
    <source>
        <dbReference type="EMBL" id="SDQ55076.1"/>
    </source>
</evidence>
<evidence type="ECO:0000313" key="2">
    <source>
        <dbReference type="EMBL" id="SDQ53567.1"/>
    </source>
</evidence>